<proteinExistence type="predicted"/>
<dbReference type="PANTHER" id="PTHR14659">
    <property type="entry name" value="ALPHA- AND GAMMA-ADAPTIN-BINDING PROTEIN P34"/>
    <property type="match status" value="1"/>
</dbReference>
<sequence>MAAANLEKLAITTAPRVLVAGAPLVGKSQLCQVLTSSEAPRSGSCVPWTIQTKYYTTRVEVCEENVPNVPCTQPEALVLVFNLAEPHTFDLVQSCMRHFDLEAVQLKLLCGTRADVLLSADYSAGNVETSSQPAWFKIVTDWSVQNGVEFIICCPHLPALDATLTLDGDKQGVARVMEALQAHEWPYLKVSSGSKLYASTDGTRNGAVLGLDCVSMDGTASGPQTRQDANELEYGQQKLWQVSRRGLTDNAVGEEMQQHDRGDTESSHAVAMLDGLDLLMEEMKGQKARHAMLSDDERREQAAVLTLRMLEVLGLDSEESCSDDA</sequence>
<dbReference type="Pfam" id="PF10199">
    <property type="entry name" value="Adaptin_binding"/>
    <property type="match status" value="1"/>
</dbReference>
<accession>D9CJ63</accession>
<protein>
    <submittedName>
        <fullName evidence="1">AIP1m</fullName>
    </submittedName>
</protein>
<dbReference type="PANTHER" id="PTHR14659:SF1">
    <property type="entry name" value="ALPHA- AND GAMMA-ADAPTIN-BINDING PROTEIN P34"/>
    <property type="match status" value="1"/>
</dbReference>
<dbReference type="InterPro" id="IPR019341">
    <property type="entry name" value="Alpha/Gamma-adaptin-bd_p34"/>
</dbReference>
<organism evidence="1">
    <name type="scientific">Volvox carteri f. nagariensis</name>
    <dbReference type="NCBI Taxonomy" id="3068"/>
    <lineage>
        <taxon>Eukaryota</taxon>
        <taxon>Viridiplantae</taxon>
        <taxon>Chlorophyta</taxon>
        <taxon>core chlorophytes</taxon>
        <taxon>Chlorophyceae</taxon>
        <taxon>CS clade</taxon>
        <taxon>Chlamydomonadales</taxon>
        <taxon>Volvocaceae</taxon>
        <taxon>Volvox</taxon>
    </lineage>
</organism>
<reference evidence="1" key="1">
    <citation type="journal article" date="2010" name="Science">
        <title>Evolution of an expanded sex-determining locus in Volvox.</title>
        <authorList>
            <person name="Ferris P."/>
            <person name="Olson B.J."/>
            <person name="De Hoff P.L."/>
            <person name="Douglass S."/>
            <person name="Casero D."/>
            <person name="Prochnik S."/>
            <person name="Geng S."/>
            <person name="Rai R."/>
            <person name="Grimwood J."/>
            <person name="Schmutz J."/>
            <person name="Nishii I."/>
            <person name="Hamaji T."/>
            <person name="Nozaki H."/>
            <person name="Pellegrini M."/>
            <person name="Umen J.G."/>
        </authorList>
    </citation>
    <scope>NUCLEOTIDE SEQUENCE</scope>
    <source>
        <strain evidence="1">Adam</strain>
    </source>
</reference>
<dbReference type="InterPro" id="IPR027417">
    <property type="entry name" value="P-loop_NTPase"/>
</dbReference>
<dbReference type="SUPFAM" id="SSF52540">
    <property type="entry name" value="P-loop containing nucleoside triphosphate hydrolases"/>
    <property type="match status" value="1"/>
</dbReference>
<dbReference type="EMBL" id="GU784916">
    <property type="protein sequence ID" value="ADI46923.1"/>
    <property type="molecule type" value="Genomic_DNA"/>
</dbReference>
<gene>
    <name evidence="1" type="primary">AIP1m</name>
</gene>
<dbReference type="AlphaFoldDB" id="D9CJ63"/>
<dbReference type="Gene3D" id="3.40.50.11960">
    <property type="match status" value="1"/>
</dbReference>
<name>D9CJ63_VOLCA</name>
<evidence type="ECO:0000313" key="1">
    <source>
        <dbReference type="EMBL" id="ADI46923.1"/>
    </source>
</evidence>